<gene>
    <name evidence="1" type="ORF">L873DRAFT_278934</name>
</gene>
<dbReference type="EMBL" id="ML120364">
    <property type="protein sequence ID" value="RPB03115.1"/>
    <property type="molecule type" value="Genomic_DNA"/>
</dbReference>
<proteinExistence type="predicted"/>
<accession>A0A3N4KB01</accession>
<protein>
    <submittedName>
        <fullName evidence="1">Uncharacterized protein</fullName>
    </submittedName>
</protein>
<name>A0A3N4KB01_9PEZI</name>
<evidence type="ECO:0000313" key="1">
    <source>
        <dbReference type="EMBL" id="RPB03115.1"/>
    </source>
</evidence>
<keyword evidence="2" id="KW-1185">Reference proteome</keyword>
<reference evidence="1 2" key="1">
    <citation type="journal article" date="2018" name="Nat. Ecol. Evol.">
        <title>Pezizomycetes genomes reveal the molecular basis of ectomycorrhizal truffle lifestyle.</title>
        <authorList>
            <person name="Murat C."/>
            <person name="Payen T."/>
            <person name="Noel B."/>
            <person name="Kuo A."/>
            <person name="Morin E."/>
            <person name="Chen J."/>
            <person name="Kohler A."/>
            <person name="Krizsan K."/>
            <person name="Balestrini R."/>
            <person name="Da Silva C."/>
            <person name="Montanini B."/>
            <person name="Hainaut M."/>
            <person name="Levati E."/>
            <person name="Barry K.W."/>
            <person name="Belfiori B."/>
            <person name="Cichocki N."/>
            <person name="Clum A."/>
            <person name="Dockter R.B."/>
            <person name="Fauchery L."/>
            <person name="Guy J."/>
            <person name="Iotti M."/>
            <person name="Le Tacon F."/>
            <person name="Lindquist E.A."/>
            <person name="Lipzen A."/>
            <person name="Malagnac F."/>
            <person name="Mello A."/>
            <person name="Molinier V."/>
            <person name="Miyauchi S."/>
            <person name="Poulain J."/>
            <person name="Riccioni C."/>
            <person name="Rubini A."/>
            <person name="Sitrit Y."/>
            <person name="Splivallo R."/>
            <person name="Traeger S."/>
            <person name="Wang M."/>
            <person name="Zifcakova L."/>
            <person name="Wipf D."/>
            <person name="Zambonelli A."/>
            <person name="Paolocci F."/>
            <person name="Nowrousian M."/>
            <person name="Ottonello S."/>
            <person name="Baldrian P."/>
            <person name="Spatafora J.W."/>
            <person name="Henrissat B."/>
            <person name="Nagy L.G."/>
            <person name="Aury J.M."/>
            <person name="Wincker P."/>
            <person name="Grigoriev I.V."/>
            <person name="Bonfante P."/>
            <person name="Martin F.M."/>
        </authorList>
    </citation>
    <scope>NUCLEOTIDE SEQUENCE [LARGE SCALE GENOMIC DNA]</scope>
    <source>
        <strain evidence="1 2">120613-1</strain>
    </source>
</reference>
<sequence length="199" mass="22205">MSLLFSFFITIHSNDGELEEAVVLLPPVSTCAMVVSAILFGRSHFSLLDTCSKDLEYFKTIVSGLKQHHIRWLTVQHLSYCNAFPSFLAWVNAFQDEAFSLANCMWSVEYRVKSTSYSIDGKMTALSNPRTFCLGPKTFPNCQKPTLTAELVSLAVAFAADLDGPPIMVACEYDGAGGTKFFLSFSKFFKRVPSFAYRQ</sequence>
<organism evidence="1 2">
    <name type="scientific">Choiromyces venosus 120613-1</name>
    <dbReference type="NCBI Taxonomy" id="1336337"/>
    <lineage>
        <taxon>Eukaryota</taxon>
        <taxon>Fungi</taxon>
        <taxon>Dikarya</taxon>
        <taxon>Ascomycota</taxon>
        <taxon>Pezizomycotina</taxon>
        <taxon>Pezizomycetes</taxon>
        <taxon>Pezizales</taxon>
        <taxon>Tuberaceae</taxon>
        <taxon>Choiromyces</taxon>
    </lineage>
</organism>
<dbReference type="Proteomes" id="UP000276215">
    <property type="component" value="Unassembled WGS sequence"/>
</dbReference>
<dbReference type="AlphaFoldDB" id="A0A3N4KB01"/>
<evidence type="ECO:0000313" key="2">
    <source>
        <dbReference type="Proteomes" id="UP000276215"/>
    </source>
</evidence>